<dbReference type="InterPro" id="IPR051785">
    <property type="entry name" value="MMCE/EMCE_epimerase"/>
</dbReference>
<gene>
    <name evidence="3" type="ORF">H8699_11710</name>
</gene>
<dbReference type="GO" id="GO:0046491">
    <property type="term" value="P:L-methylmalonyl-CoA metabolic process"/>
    <property type="evidence" value="ECO:0007669"/>
    <property type="project" value="TreeGrafter"/>
</dbReference>
<dbReference type="SUPFAM" id="SSF54593">
    <property type="entry name" value="Glyoxalase/Bleomycin resistance protein/Dihydroxybiphenyl dioxygenase"/>
    <property type="match status" value="1"/>
</dbReference>
<dbReference type="PANTHER" id="PTHR43048">
    <property type="entry name" value="METHYLMALONYL-COA EPIMERASE"/>
    <property type="match status" value="1"/>
</dbReference>
<comment type="caution">
    <text evidence="3">The sequence shown here is derived from an EMBL/GenBank/DDBJ whole genome shotgun (WGS) entry which is preliminary data.</text>
</comment>
<dbReference type="InterPro" id="IPR037523">
    <property type="entry name" value="VOC_core"/>
</dbReference>
<dbReference type="RefSeq" id="WP_147518803.1">
    <property type="nucleotide sequence ID" value="NZ_JACRSO010000006.1"/>
</dbReference>
<name>A0A926D2D8_9FIRM</name>
<dbReference type="InterPro" id="IPR004360">
    <property type="entry name" value="Glyas_Fos-R_dOase_dom"/>
</dbReference>
<organism evidence="3 4">
    <name type="scientific">Luoshenia tenuis</name>
    <dbReference type="NCBI Taxonomy" id="2763654"/>
    <lineage>
        <taxon>Bacteria</taxon>
        <taxon>Bacillati</taxon>
        <taxon>Bacillota</taxon>
        <taxon>Clostridia</taxon>
        <taxon>Christensenellales</taxon>
        <taxon>Christensenellaceae</taxon>
        <taxon>Luoshenia</taxon>
    </lineage>
</organism>
<dbReference type="Gene3D" id="3.10.180.10">
    <property type="entry name" value="2,3-Dihydroxybiphenyl 1,2-Dioxygenase, domain 1"/>
    <property type="match status" value="1"/>
</dbReference>
<dbReference type="Proteomes" id="UP000654279">
    <property type="component" value="Unassembled WGS sequence"/>
</dbReference>
<evidence type="ECO:0000313" key="3">
    <source>
        <dbReference type="EMBL" id="MBC8530097.1"/>
    </source>
</evidence>
<dbReference type="PANTHER" id="PTHR43048:SF3">
    <property type="entry name" value="METHYLMALONYL-COA EPIMERASE, MITOCHONDRIAL"/>
    <property type="match status" value="1"/>
</dbReference>
<dbReference type="InterPro" id="IPR029068">
    <property type="entry name" value="Glyas_Bleomycin-R_OHBP_Dase"/>
</dbReference>
<reference evidence="3" key="1">
    <citation type="submission" date="2020-08" db="EMBL/GenBank/DDBJ databases">
        <title>Genome public.</title>
        <authorList>
            <person name="Liu C."/>
            <person name="Sun Q."/>
        </authorList>
    </citation>
    <scope>NUCLEOTIDE SEQUENCE</scope>
    <source>
        <strain evidence="3">NSJ-44</strain>
    </source>
</reference>
<accession>A0A926D2D8</accession>
<dbReference type="GO" id="GO:0046872">
    <property type="term" value="F:metal ion binding"/>
    <property type="evidence" value="ECO:0007669"/>
    <property type="project" value="UniProtKB-KW"/>
</dbReference>
<dbReference type="AlphaFoldDB" id="A0A926D2D8"/>
<feature type="domain" description="VOC" evidence="2">
    <location>
        <begin position="9"/>
        <end position="124"/>
    </location>
</feature>
<sequence>MSVAQYVKGLAHFGLPTNDIEKTIAFYKGLGFEVVHQPKPTCAFLQLANVQIETYQTGTAPEAIGAIEHVALDVCDIDKTYAEITAAGHKVVSDGVQQLPFWENGVRFFTIEGPNAEKVEFCQKL</sequence>
<dbReference type="EMBL" id="JACRSO010000006">
    <property type="protein sequence ID" value="MBC8530097.1"/>
    <property type="molecule type" value="Genomic_DNA"/>
</dbReference>
<keyword evidence="4" id="KW-1185">Reference proteome</keyword>
<keyword evidence="1" id="KW-0479">Metal-binding</keyword>
<dbReference type="Pfam" id="PF00903">
    <property type="entry name" value="Glyoxalase"/>
    <property type="match status" value="1"/>
</dbReference>
<dbReference type="GO" id="GO:0004493">
    <property type="term" value="F:methylmalonyl-CoA epimerase activity"/>
    <property type="evidence" value="ECO:0007669"/>
    <property type="project" value="TreeGrafter"/>
</dbReference>
<protein>
    <submittedName>
        <fullName evidence="3">VOC family protein</fullName>
    </submittedName>
</protein>
<proteinExistence type="predicted"/>
<evidence type="ECO:0000256" key="1">
    <source>
        <dbReference type="ARBA" id="ARBA00022723"/>
    </source>
</evidence>
<evidence type="ECO:0000259" key="2">
    <source>
        <dbReference type="PROSITE" id="PS51819"/>
    </source>
</evidence>
<evidence type="ECO:0000313" key="4">
    <source>
        <dbReference type="Proteomes" id="UP000654279"/>
    </source>
</evidence>
<dbReference type="PROSITE" id="PS51819">
    <property type="entry name" value="VOC"/>
    <property type="match status" value="1"/>
</dbReference>
<dbReference type="CDD" id="cd06587">
    <property type="entry name" value="VOC"/>
    <property type="match status" value="1"/>
</dbReference>